<keyword evidence="1" id="KW-0678">Repressor</keyword>
<evidence type="ECO:0000313" key="8">
    <source>
        <dbReference type="Proteomes" id="UP000552700"/>
    </source>
</evidence>
<dbReference type="Pfam" id="PF13411">
    <property type="entry name" value="MerR_1"/>
    <property type="match status" value="1"/>
</dbReference>
<accession>A0A841J4F0</accession>
<name>A0A841J4F0_9SPHN</name>
<reference evidence="7 8" key="1">
    <citation type="submission" date="2020-08" db="EMBL/GenBank/DDBJ databases">
        <title>Genomic Encyclopedia of Type Strains, Phase IV (KMG-IV): sequencing the most valuable type-strain genomes for metagenomic binning, comparative biology and taxonomic classification.</title>
        <authorList>
            <person name="Goeker M."/>
        </authorList>
    </citation>
    <scope>NUCLEOTIDE SEQUENCE [LARGE SCALE GENOMIC DNA]</scope>
    <source>
        <strain evidence="7 8">DSM 102255</strain>
    </source>
</reference>
<evidence type="ECO:0000256" key="4">
    <source>
        <dbReference type="ARBA" id="ARBA00023163"/>
    </source>
</evidence>
<keyword evidence="3" id="KW-0238">DNA-binding</keyword>
<dbReference type="GO" id="GO:0003700">
    <property type="term" value="F:DNA-binding transcription factor activity"/>
    <property type="evidence" value="ECO:0007669"/>
    <property type="project" value="InterPro"/>
</dbReference>
<evidence type="ECO:0000256" key="3">
    <source>
        <dbReference type="ARBA" id="ARBA00023125"/>
    </source>
</evidence>
<dbReference type="GO" id="GO:0003677">
    <property type="term" value="F:DNA binding"/>
    <property type="evidence" value="ECO:0007669"/>
    <property type="project" value="UniProtKB-KW"/>
</dbReference>
<dbReference type="InterPro" id="IPR000551">
    <property type="entry name" value="MerR-type_HTH_dom"/>
</dbReference>
<dbReference type="AlphaFoldDB" id="A0A841J4F0"/>
<evidence type="ECO:0000313" key="7">
    <source>
        <dbReference type="EMBL" id="MBB6125590.1"/>
    </source>
</evidence>
<dbReference type="SUPFAM" id="SSF46955">
    <property type="entry name" value="Putative DNA-binding domain"/>
    <property type="match status" value="1"/>
</dbReference>
<dbReference type="RefSeq" id="WP_184081806.1">
    <property type="nucleotide sequence ID" value="NZ_JACIJP010000009.1"/>
</dbReference>
<dbReference type="Gene3D" id="1.10.1660.10">
    <property type="match status" value="1"/>
</dbReference>
<keyword evidence="4" id="KW-0804">Transcription</keyword>
<dbReference type="PANTHER" id="PTHR30204">
    <property type="entry name" value="REDOX-CYCLING DRUG-SENSING TRANSCRIPTIONAL ACTIVATOR SOXR"/>
    <property type="match status" value="1"/>
</dbReference>
<evidence type="ECO:0000256" key="5">
    <source>
        <dbReference type="SAM" id="MobiDB-lite"/>
    </source>
</evidence>
<dbReference type="SMART" id="SM00422">
    <property type="entry name" value="HTH_MERR"/>
    <property type="match status" value="1"/>
</dbReference>
<dbReference type="PROSITE" id="PS50937">
    <property type="entry name" value="HTH_MERR_2"/>
    <property type="match status" value="1"/>
</dbReference>
<dbReference type="EMBL" id="JACIJP010000009">
    <property type="protein sequence ID" value="MBB6125590.1"/>
    <property type="molecule type" value="Genomic_DNA"/>
</dbReference>
<dbReference type="PRINTS" id="PR00040">
    <property type="entry name" value="HTHMERR"/>
</dbReference>
<keyword evidence="8" id="KW-1185">Reference proteome</keyword>
<evidence type="ECO:0000259" key="6">
    <source>
        <dbReference type="PROSITE" id="PS50937"/>
    </source>
</evidence>
<protein>
    <submittedName>
        <fullName evidence="7">MerR family Zn(II)-responsive transcriptional regulator of zntA</fullName>
    </submittedName>
</protein>
<comment type="caution">
    <text evidence="7">The sequence shown here is derived from an EMBL/GenBank/DDBJ whole genome shotgun (WGS) entry which is preliminary data.</text>
</comment>
<organism evidence="7 8">
    <name type="scientific">Sphingobium subterraneum</name>
    <dbReference type="NCBI Taxonomy" id="627688"/>
    <lineage>
        <taxon>Bacteria</taxon>
        <taxon>Pseudomonadati</taxon>
        <taxon>Pseudomonadota</taxon>
        <taxon>Alphaproteobacteria</taxon>
        <taxon>Sphingomonadales</taxon>
        <taxon>Sphingomonadaceae</taxon>
        <taxon>Sphingobium</taxon>
    </lineage>
</organism>
<dbReference type="PANTHER" id="PTHR30204:SF69">
    <property type="entry name" value="MERR-FAMILY TRANSCRIPTIONAL REGULATOR"/>
    <property type="match status" value="1"/>
</dbReference>
<dbReference type="InterPro" id="IPR047057">
    <property type="entry name" value="MerR_fam"/>
</dbReference>
<keyword evidence="2" id="KW-0805">Transcription regulation</keyword>
<gene>
    <name evidence="7" type="ORF">FHS92_003354</name>
</gene>
<proteinExistence type="predicted"/>
<evidence type="ECO:0000256" key="2">
    <source>
        <dbReference type="ARBA" id="ARBA00023015"/>
    </source>
</evidence>
<feature type="region of interest" description="Disordered" evidence="5">
    <location>
        <begin position="141"/>
        <end position="161"/>
    </location>
</feature>
<evidence type="ECO:0000256" key="1">
    <source>
        <dbReference type="ARBA" id="ARBA00022491"/>
    </source>
</evidence>
<dbReference type="Proteomes" id="UP000552700">
    <property type="component" value="Unassembled WGS sequence"/>
</dbReference>
<dbReference type="InterPro" id="IPR009061">
    <property type="entry name" value="DNA-bd_dom_put_sf"/>
</dbReference>
<sequence length="161" mass="18094">MTRFKIGELAQAANVPRDTIRYYERTGLLSPPERTSSGYRLYDQSDVDRMRFIRAAQSLDFTLAETKSLLELKASDHAKASDILAVTLAKLDQAKLKVERLGHIREILQKLADACPQDAATDACPILDFLSNGDFVELGSKEQKTSKMERTTTLTTRRELT</sequence>
<feature type="domain" description="HTH merR-type" evidence="6">
    <location>
        <begin position="3"/>
        <end position="72"/>
    </location>
</feature>
<dbReference type="CDD" id="cd04770">
    <property type="entry name" value="HTH_HMRTR"/>
    <property type="match status" value="1"/>
</dbReference>